<feature type="chain" id="PRO_5009187988" evidence="2">
    <location>
        <begin position="21"/>
        <end position="80"/>
    </location>
</feature>
<evidence type="ECO:0000256" key="1">
    <source>
        <dbReference type="SAM" id="MobiDB-lite"/>
    </source>
</evidence>
<protein>
    <submittedName>
        <fullName evidence="3">Uncharacterized protein</fullName>
    </submittedName>
</protein>
<comment type="caution">
    <text evidence="3">The sequence shown here is derived from an EMBL/GenBank/DDBJ whole genome shotgun (WGS) entry which is preliminary data.</text>
</comment>
<keyword evidence="2" id="KW-0732">Signal</keyword>
<sequence length="80" mass="8700">MKGIIVSVFFCILLMTTTSCDTLTRKLSGSGGQQAGQVKEEPAIHVDGRPSTGYGDHACPRRLFPNCSRRFDQPSSNNLV</sequence>
<gene>
    <name evidence="3" type="ORF">BAE44_0015992</name>
</gene>
<dbReference type="Proteomes" id="UP000095767">
    <property type="component" value="Unassembled WGS sequence"/>
</dbReference>
<dbReference type="AlphaFoldDB" id="A0A1E5VCX0"/>
<evidence type="ECO:0000256" key="2">
    <source>
        <dbReference type="SAM" id="SignalP"/>
    </source>
</evidence>
<organism evidence="3 4">
    <name type="scientific">Dichanthelium oligosanthes</name>
    <dbReference type="NCBI Taxonomy" id="888268"/>
    <lineage>
        <taxon>Eukaryota</taxon>
        <taxon>Viridiplantae</taxon>
        <taxon>Streptophyta</taxon>
        <taxon>Embryophyta</taxon>
        <taxon>Tracheophyta</taxon>
        <taxon>Spermatophyta</taxon>
        <taxon>Magnoliopsida</taxon>
        <taxon>Liliopsida</taxon>
        <taxon>Poales</taxon>
        <taxon>Poaceae</taxon>
        <taxon>PACMAD clade</taxon>
        <taxon>Panicoideae</taxon>
        <taxon>Panicodae</taxon>
        <taxon>Paniceae</taxon>
        <taxon>Dichantheliinae</taxon>
        <taxon>Dichanthelium</taxon>
    </lineage>
</organism>
<feature type="signal peptide" evidence="2">
    <location>
        <begin position="1"/>
        <end position="20"/>
    </location>
</feature>
<name>A0A1E5VCX0_9POAL</name>
<feature type="region of interest" description="Disordered" evidence="1">
    <location>
        <begin position="29"/>
        <end position="52"/>
    </location>
</feature>
<reference evidence="3 4" key="1">
    <citation type="submission" date="2016-09" db="EMBL/GenBank/DDBJ databases">
        <title>The draft genome of Dichanthelium oligosanthes: A C3 panicoid grass species.</title>
        <authorList>
            <person name="Studer A.J."/>
            <person name="Schnable J.C."/>
            <person name="Brutnell T.P."/>
        </authorList>
    </citation>
    <scope>NUCLEOTIDE SEQUENCE [LARGE SCALE GENOMIC DNA]</scope>
    <source>
        <strain evidence="4">cv. Kellogg 1175</strain>
        <tissue evidence="3">Leaf</tissue>
    </source>
</reference>
<accession>A0A1E5VCX0</accession>
<dbReference type="EMBL" id="LWDX02043863">
    <property type="protein sequence ID" value="OEL22989.1"/>
    <property type="molecule type" value="Genomic_DNA"/>
</dbReference>
<evidence type="ECO:0000313" key="4">
    <source>
        <dbReference type="Proteomes" id="UP000095767"/>
    </source>
</evidence>
<feature type="compositionally biased region" description="Basic and acidic residues" evidence="1">
    <location>
        <begin position="38"/>
        <end position="48"/>
    </location>
</feature>
<proteinExistence type="predicted"/>
<keyword evidence="4" id="KW-1185">Reference proteome</keyword>
<evidence type="ECO:0000313" key="3">
    <source>
        <dbReference type="EMBL" id="OEL22989.1"/>
    </source>
</evidence>
<dbReference type="PROSITE" id="PS51257">
    <property type="entry name" value="PROKAR_LIPOPROTEIN"/>
    <property type="match status" value="1"/>
</dbReference>
<dbReference type="OrthoDB" id="585104at2759"/>